<accession>A0A0C3SEY4</accession>
<comment type="similarity">
    <text evidence="1 2">Belongs to the peptidase M20A family.</text>
</comment>
<dbReference type="InterPro" id="IPR017144">
    <property type="entry name" value="Xaa-Arg_dipeptidase"/>
</dbReference>
<dbReference type="PANTHER" id="PTHR30575">
    <property type="entry name" value="PEPTIDASE M20"/>
    <property type="match status" value="1"/>
</dbReference>
<dbReference type="Proteomes" id="UP000053257">
    <property type="component" value="Unassembled WGS sequence"/>
</dbReference>
<dbReference type="Pfam" id="PF01546">
    <property type="entry name" value="Peptidase_M20"/>
    <property type="match status" value="1"/>
</dbReference>
<dbReference type="Gene3D" id="3.40.630.10">
    <property type="entry name" value="Zn peptidases"/>
    <property type="match status" value="1"/>
</dbReference>
<dbReference type="InterPro" id="IPR052030">
    <property type="entry name" value="Peptidase_M20/M20A_hydrolases"/>
</dbReference>
<dbReference type="InterPro" id="IPR002933">
    <property type="entry name" value="Peptidase_M20"/>
</dbReference>
<dbReference type="OrthoDB" id="6119954at2759"/>
<dbReference type="FunFam" id="3.30.70.360:FF:000004">
    <property type="entry name" value="Peptidase M20 domain-containing protein 2"/>
    <property type="match status" value="1"/>
</dbReference>
<organism evidence="3 4">
    <name type="scientific">Phlebiopsis gigantea (strain 11061_1 CR5-6)</name>
    <name type="common">White-rot fungus</name>
    <name type="synonym">Peniophora gigantea</name>
    <dbReference type="NCBI Taxonomy" id="745531"/>
    <lineage>
        <taxon>Eukaryota</taxon>
        <taxon>Fungi</taxon>
        <taxon>Dikarya</taxon>
        <taxon>Basidiomycota</taxon>
        <taxon>Agaricomycotina</taxon>
        <taxon>Agaricomycetes</taxon>
        <taxon>Polyporales</taxon>
        <taxon>Phanerochaetaceae</taxon>
        <taxon>Phlebiopsis</taxon>
    </lineage>
</organism>
<proteinExistence type="inferred from homology"/>
<dbReference type="SUPFAM" id="SSF53187">
    <property type="entry name" value="Zn-dependent exopeptidases"/>
    <property type="match status" value="1"/>
</dbReference>
<dbReference type="EMBL" id="KN840448">
    <property type="protein sequence ID" value="KIP11140.1"/>
    <property type="molecule type" value="Genomic_DNA"/>
</dbReference>
<dbReference type="PANTHER" id="PTHR30575:SF0">
    <property type="entry name" value="XAA-ARG DIPEPTIDASE"/>
    <property type="match status" value="1"/>
</dbReference>
<dbReference type="Gene3D" id="3.30.70.360">
    <property type="match status" value="1"/>
</dbReference>
<dbReference type="GO" id="GO:0016805">
    <property type="term" value="F:dipeptidase activity"/>
    <property type="evidence" value="ECO:0007669"/>
    <property type="project" value="InterPro"/>
</dbReference>
<dbReference type="AlphaFoldDB" id="A0A0C3SEY4"/>
<evidence type="ECO:0000256" key="2">
    <source>
        <dbReference type="PIRNR" id="PIRNR037226"/>
    </source>
</evidence>
<dbReference type="PIRSF" id="PIRSF037226">
    <property type="entry name" value="Amidohydrolase_ACY1L2_prd"/>
    <property type="match status" value="1"/>
</dbReference>
<name>A0A0C3SEY4_PHLG1</name>
<evidence type="ECO:0000313" key="4">
    <source>
        <dbReference type="Proteomes" id="UP000053257"/>
    </source>
</evidence>
<dbReference type="SUPFAM" id="SSF55031">
    <property type="entry name" value="Bacterial exopeptidase dimerisation domain"/>
    <property type="match status" value="1"/>
</dbReference>
<evidence type="ECO:0000313" key="3">
    <source>
        <dbReference type="EMBL" id="KIP11140.1"/>
    </source>
</evidence>
<reference evidence="3 4" key="1">
    <citation type="journal article" date="2014" name="PLoS Genet.">
        <title>Analysis of the Phlebiopsis gigantea genome, transcriptome and secretome provides insight into its pioneer colonization strategies of wood.</title>
        <authorList>
            <person name="Hori C."/>
            <person name="Ishida T."/>
            <person name="Igarashi K."/>
            <person name="Samejima M."/>
            <person name="Suzuki H."/>
            <person name="Master E."/>
            <person name="Ferreira P."/>
            <person name="Ruiz-Duenas F.J."/>
            <person name="Held B."/>
            <person name="Canessa P."/>
            <person name="Larrondo L.F."/>
            <person name="Schmoll M."/>
            <person name="Druzhinina I.S."/>
            <person name="Kubicek C.P."/>
            <person name="Gaskell J.A."/>
            <person name="Kersten P."/>
            <person name="St John F."/>
            <person name="Glasner J."/>
            <person name="Sabat G."/>
            <person name="Splinter BonDurant S."/>
            <person name="Syed K."/>
            <person name="Yadav J."/>
            <person name="Mgbeahuruike A.C."/>
            <person name="Kovalchuk A."/>
            <person name="Asiegbu F.O."/>
            <person name="Lackner G."/>
            <person name="Hoffmeister D."/>
            <person name="Rencoret J."/>
            <person name="Gutierrez A."/>
            <person name="Sun H."/>
            <person name="Lindquist E."/>
            <person name="Barry K."/>
            <person name="Riley R."/>
            <person name="Grigoriev I.V."/>
            <person name="Henrissat B."/>
            <person name="Kues U."/>
            <person name="Berka R.M."/>
            <person name="Martinez A.T."/>
            <person name="Covert S.F."/>
            <person name="Blanchette R.A."/>
            <person name="Cullen D."/>
        </authorList>
    </citation>
    <scope>NUCLEOTIDE SEQUENCE [LARGE SCALE GENOMIC DNA]</scope>
    <source>
        <strain evidence="3 4">11061_1 CR5-6</strain>
    </source>
</reference>
<evidence type="ECO:0000256" key="1">
    <source>
        <dbReference type="ARBA" id="ARBA00006247"/>
    </source>
</evidence>
<keyword evidence="4" id="KW-1185">Reference proteome</keyword>
<dbReference type="HOGENOM" id="CLU_031812_1_1_1"/>
<protein>
    <recommendedName>
        <fullName evidence="2">Peptidase M20 domain-containing protein 2</fullName>
    </recommendedName>
</protein>
<dbReference type="STRING" id="745531.A0A0C3SEY4"/>
<gene>
    <name evidence="3" type="ORF">PHLGIDRAFT_21810</name>
</gene>
<sequence>MKTIEEEIDRLSPQLREVSLKIHGNAELGFKEYFAHDVLTSFMEKEGFNVTRHYKANCPYPQSPEYMQTAWRAEFSHKPKSAPASGSARTLGVNSEMDALPVPVGKTSHACGHNLIAIAGVAVAVAVKKALEVHDVEGKVILLGTPAEEGGHGKVRLLEFGAYKEMDACLMCHPGGGPPHTAITSGSLAIQAIRVQFEGKPRCLSPWEGVNAQDAVMLSYNAIAMLRQQLRPDLRVHGVVNYGAKALAPNIIPATMAMTWNVRAPSKQDLDVLRERVIKCFEGGSFLMYPHRGAAIATGCSVKIESKLPALNLNQNSVLGDEFAHAATVRYGMTAAVVDASHGASTDFGNITYALPGLHPGYSIPTLPNGGNHTPEFAYAAGTSAAHDETLMVTKALSLVGFRVIDDDEFFLKVKQAFDATSS</sequence>
<dbReference type="InterPro" id="IPR036264">
    <property type="entry name" value="Bact_exopeptidase_dim_dom"/>
</dbReference>